<dbReference type="Pfam" id="PF13560">
    <property type="entry name" value="HTH_31"/>
    <property type="match status" value="1"/>
</dbReference>
<dbReference type="PANTHER" id="PTHR35010:SF4">
    <property type="entry name" value="BLL5781 PROTEIN"/>
    <property type="match status" value="1"/>
</dbReference>
<feature type="domain" description="HTH cro/C1-type" evidence="1">
    <location>
        <begin position="16"/>
        <end position="70"/>
    </location>
</feature>
<dbReference type="InterPro" id="IPR041413">
    <property type="entry name" value="MLTR_LBD"/>
</dbReference>
<dbReference type="KEGG" id="hgr:DW355_17120"/>
<dbReference type="OrthoDB" id="2959414at2"/>
<evidence type="ECO:0000313" key="3">
    <source>
        <dbReference type="Proteomes" id="UP000292939"/>
    </source>
</evidence>
<dbReference type="InterPro" id="IPR010982">
    <property type="entry name" value="Lambda_DNA-bd_dom_sf"/>
</dbReference>
<dbReference type="EMBL" id="CP031395">
    <property type="protein sequence ID" value="QBK06205.1"/>
    <property type="molecule type" value="Genomic_DNA"/>
</dbReference>
<dbReference type="AlphaFoldDB" id="A0A4P6UPY4"/>
<dbReference type="PANTHER" id="PTHR35010">
    <property type="entry name" value="BLL4672 PROTEIN-RELATED"/>
    <property type="match status" value="1"/>
</dbReference>
<name>A0A4P6UPY4_9BURK</name>
<dbReference type="PROSITE" id="PS50943">
    <property type="entry name" value="HTH_CROC1"/>
    <property type="match status" value="1"/>
</dbReference>
<organism evidence="2 3">
    <name type="scientific">Hylemonella gracilis</name>
    <dbReference type="NCBI Taxonomy" id="80880"/>
    <lineage>
        <taxon>Bacteria</taxon>
        <taxon>Pseudomonadati</taxon>
        <taxon>Pseudomonadota</taxon>
        <taxon>Betaproteobacteria</taxon>
        <taxon>Burkholderiales</taxon>
        <taxon>Comamonadaceae</taxon>
        <taxon>Hylemonella</taxon>
    </lineage>
</organism>
<gene>
    <name evidence="2" type="ORF">DW355_17120</name>
</gene>
<dbReference type="GO" id="GO:0003677">
    <property type="term" value="F:DNA binding"/>
    <property type="evidence" value="ECO:0007669"/>
    <property type="project" value="InterPro"/>
</dbReference>
<proteinExistence type="predicted"/>
<dbReference type="SUPFAM" id="SSF47413">
    <property type="entry name" value="lambda repressor-like DNA-binding domains"/>
    <property type="match status" value="1"/>
</dbReference>
<dbReference type="Proteomes" id="UP000292939">
    <property type="component" value="Chromosome"/>
</dbReference>
<reference evidence="2 3" key="1">
    <citation type="submission" date="2018-07" db="EMBL/GenBank/DDBJ databases">
        <title>Exploring interactions and the metabolic potential of the ultra-small soil bacteria Hylemonella gracilis.</title>
        <authorList>
            <person name="Tyc O."/>
            <person name="Kulkarni P."/>
            <person name="Gawehns F."/>
            <person name="Hundscheid M."/>
            <person name="Zweers H."/>
            <person name="Garbeva P."/>
        </authorList>
    </citation>
    <scope>NUCLEOTIDE SEQUENCE [LARGE SCALE GENOMIC DNA]</scope>
    <source>
        <strain evidence="2 3">NS1</strain>
    </source>
</reference>
<dbReference type="RefSeq" id="WP_131281926.1">
    <property type="nucleotide sequence ID" value="NZ_CP031395.1"/>
</dbReference>
<protein>
    <submittedName>
        <fullName evidence="2">XRE family transcriptional regulator</fullName>
    </submittedName>
</protein>
<evidence type="ECO:0000259" key="1">
    <source>
        <dbReference type="PROSITE" id="PS50943"/>
    </source>
</evidence>
<evidence type="ECO:0000313" key="2">
    <source>
        <dbReference type="EMBL" id="QBK06205.1"/>
    </source>
</evidence>
<dbReference type="Pfam" id="PF17765">
    <property type="entry name" value="MLTR_LBD"/>
    <property type="match status" value="1"/>
</dbReference>
<dbReference type="InterPro" id="IPR001387">
    <property type="entry name" value="Cro/C1-type_HTH"/>
</dbReference>
<dbReference type="CDD" id="cd00093">
    <property type="entry name" value="HTH_XRE"/>
    <property type="match status" value="1"/>
</dbReference>
<dbReference type="Gene3D" id="1.10.260.40">
    <property type="entry name" value="lambda repressor-like DNA-binding domains"/>
    <property type="match status" value="1"/>
</dbReference>
<dbReference type="Gene3D" id="3.30.450.180">
    <property type="match status" value="1"/>
</dbReference>
<dbReference type="SMART" id="SM00530">
    <property type="entry name" value="HTH_XRE"/>
    <property type="match status" value="1"/>
</dbReference>
<accession>A0A4P6UPY4</accession>
<sequence>MDTRKHRAPPALGEQLRAWRERRHWSQLALAVQAEVSSRHLSFIETGRAQPGRELILRLADELDIPLRERNDLLIAAGFAPVFKMRSFDDPGFDPIRAIVDLTLERHKPFPAYLIDRHWNIIRSNAAVPVLFDGVDAALLRPPVNVIRLVLHPRGMAPRILNHAAWRSHYLTLLRRQIQMTADPQLQVLLHETLAYPVTGPDAQNGDGHPAVPLIVQTRLGRLSFIGATTVFGSPADVTLEEVALEVLHPADAYTDQAVQAAARA</sequence>